<keyword evidence="3" id="KW-1185">Reference proteome</keyword>
<sequence length="856" mass="88735">MHTTIRHTRPQRTRIALACAAVLACLPAHAVDYTWTGGAGSGASFWDVTANWSPGLPTGTDASLLLGSYGTTLRSGLFDVGTLNGTGALAVTGGELRLNGAASSVGSLRMSGGRIAAAGTVTMRDFHWDAGEFSSDPFSDPPSHLVVTGNATFGNGGGKYMGYQSTLELRGRARWLDGASQLTLDGNLHVGPTGRFEDTAQSANHTLHLGGAFRNEGTYLKTGQGVTNFSMPYGGAAFDNTGSFQVQQGTVNIDGAPSGTWRNAGTIVVSRGAALNVNVFRYPAIEQSGAVRVDGRASFSVVWSGMHSTGQWVVGQSGTVIFENDGFDERSAPVVFSGGSLQNDGRLIFAGGTTTLQDGAAITGYGVIETRDAAVLTSGTTIAGRLLRADGLHQFPDGPGTWGAVKAPEVRVAQLDWGTSDLQVPRIRVGGDARLHGGPVYFTGDGTGPDQPGYRKVIDGWLSIGGNTTWTGETDIVGSGRISTAARRLFIDETAGELPTGMGDTRPVLLGVARFDNQGTYVKRGAGAVEATGAFYNAGAVRTEGSGRMIFSGTLDNRGTLEARGARIDVRGALSQWSAADRRLTGGGYIANGNAIAIDLGSTAGIARNSARIELRGAAARLLNSHGGVDRNALAALSVNQGSLRLLSGATLTTTTGLANYGTVQVGAGSTLDVGGLYRQSINGQTWIDGVLRAGRFEVAGSLWGAGQNGTVGHATLDADQVRLTAGRLDVDIVSAGLYDVVSIDGMAQLGGTLYADFGQTGPTEGLYRVLTASGGLSGSFSVLSNLDPTQYSVAAIYGTGYVDLQVARISALMETAAALPMAPVPEPETYALMLTGLGLVLWQRKRRRNASHPQA</sequence>
<dbReference type="Proteomes" id="UP001165541">
    <property type="component" value="Unassembled WGS sequence"/>
</dbReference>
<proteinExistence type="predicted"/>
<dbReference type="PROSITE" id="PS51257">
    <property type="entry name" value="PROKAR_LIPOPROTEIN"/>
    <property type="match status" value="1"/>
</dbReference>
<accession>A0ABT0YPS1</accession>
<evidence type="ECO:0000256" key="1">
    <source>
        <dbReference type="SAM" id="SignalP"/>
    </source>
</evidence>
<dbReference type="RefSeq" id="WP_251779123.1">
    <property type="nucleotide sequence ID" value="NZ_JAMKFE010000008.1"/>
</dbReference>
<gene>
    <name evidence="2" type="ORF">M8A51_14165</name>
</gene>
<feature type="chain" id="PRO_5046702591" evidence="1">
    <location>
        <begin position="31"/>
        <end position="856"/>
    </location>
</feature>
<keyword evidence="1" id="KW-0732">Signal</keyword>
<reference evidence="2" key="1">
    <citation type="submission" date="2022-05" db="EMBL/GenBank/DDBJ databases">
        <title>Schlegelella sp. nov., isolated from mangrove soil.</title>
        <authorList>
            <person name="Liu Y."/>
            <person name="Ge X."/>
            <person name="Liu W."/>
        </authorList>
    </citation>
    <scope>NUCLEOTIDE SEQUENCE</scope>
    <source>
        <strain evidence="2">S2-27</strain>
    </source>
</reference>
<dbReference type="NCBIfam" id="TIGR02595">
    <property type="entry name" value="PEP_CTERM"/>
    <property type="match status" value="1"/>
</dbReference>
<protein>
    <submittedName>
        <fullName evidence="2">PEP-CTERM sorting domain-containing protein</fullName>
    </submittedName>
</protein>
<evidence type="ECO:0000313" key="2">
    <source>
        <dbReference type="EMBL" id="MCM5680668.1"/>
    </source>
</evidence>
<dbReference type="InterPro" id="IPR013424">
    <property type="entry name" value="Ice-binding_C"/>
</dbReference>
<evidence type="ECO:0000313" key="3">
    <source>
        <dbReference type="Proteomes" id="UP001165541"/>
    </source>
</evidence>
<dbReference type="EMBL" id="JAMKFE010000008">
    <property type="protein sequence ID" value="MCM5680668.1"/>
    <property type="molecule type" value="Genomic_DNA"/>
</dbReference>
<comment type="caution">
    <text evidence="2">The sequence shown here is derived from an EMBL/GenBank/DDBJ whole genome shotgun (WGS) entry which is preliminary data.</text>
</comment>
<organism evidence="2 3">
    <name type="scientific">Caldimonas mangrovi</name>
    <dbReference type="NCBI Taxonomy" id="2944811"/>
    <lineage>
        <taxon>Bacteria</taxon>
        <taxon>Pseudomonadati</taxon>
        <taxon>Pseudomonadota</taxon>
        <taxon>Betaproteobacteria</taxon>
        <taxon>Burkholderiales</taxon>
        <taxon>Sphaerotilaceae</taxon>
        <taxon>Caldimonas</taxon>
    </lineage>
</organism>
<name>A0ABT0YPS1_9BURK</name>
<feature type="signal peptide" evidence="1">
    <location>
        <begin position="1"/>
        <end position="30"/>
    </location>
</feature>